<keyword evidence="8" id="KW-0547">Nucleotide-binding</keyword>
<dbReference type="SUPFAM" id="SSF55874">
    <property type="entry name" value="ATPase domain of HSP90 chaperone/DNA topoisomerase II/histidine kinase"/>
    <property type="match status" value="1"/>
</dbReference>
<evidence type="ECO:0000256" key="10">
    <source>
        <dbReference type="ARBA" id="ARBA00022840"/>
    </source>
</evidence>
<keyword evidence="11 14" id="KW-1133">Transmembrane helix</keyword>
<evidence type="ECO:0000256" key="11">
    <source>
        <dbReference type="ARBA" id="ARBA00022989"/>
    </source>
</evidence>
<feature type="transmembrane region" description="Helical" evidence="14">
    <location>
        <begin position="30"/>
        <end position="51"/>
    </location>
</feature>
<sequence>MKKQILMATFLYLLSLLVLGDLFILFYKNNINIFIIFILLLPIAFSFGYTLNSYILSEKFKVDANLLHLTKEILHELNIPLSTIQANTTLLKRNLKDNQKGLRRLSRIDDSSKRLQRLYAELVYSIKKEIHTIEKETFDVKELIEERVSVLKLLERNSFILSVSSFEISVDKIGFEKMLDNVLTNAMKYSNKYEAIFITLKNYLLTIEDKGIGMDEMELLKIYDRYYQSDEHVHGEGIGLSLVKAYCDDEKIKIRITSQKGQGTKVSFNLKHVKI</sequence>
<dbReference type="Pfam" id="PF02518">
    <property type="entry name" value="HATPase_c"/>
    <property type="match status" value="1"/>
</dbReference>
<dbReference type="EMBL" id="FPHN01000195">
    <property type="protein sequence ID" value="SFV65793.1"/>
    <property type="molecule type" value="Genomic_DNA"/>
</dbReference>
<evidence type="ECO:0000256" key="6">
    <source>
        <dbReference type="ARBA" id="ARBA00022679"/>
    </source>
</evidence>
<name>A0A1W1CJB6_9ZZZZ</name>
<dbReference type="PANTHER" id="PTHR45528:SF1">
    <property type="entry name" value="SENSOR HISTIDINE KINASE CPXA"/>
    <property type="match status" value="1"/>
</dbReference>
<dbReference type="InterPro" id="IPR005467">
    <property type="entry name" value="His_kinase_dom"/>
</dbReference>
<keyword evidence="4" id="KW-1003">Cell membrane</keyword>
<dbReference type="InterPro" id="IPR003661">
    <property type="entry name" value="HisK_dim/P_dom"/>
</dbReference>
<evidence type="ECO:0000256" key="4">
    <source>
        <dbReference type="ARBA" id="ARBA00022475"/>
    </source>
</evidence>
<reference evidence="16" key="1">
    <citation type="submission" date="2016-10" db="EMBL/GenBank/DDBJ databases">
        <authorList>
            <person name="de Groot N.N."/>
        </authorList>
    </citation>
    <scope>NUCLEOTIDE SEQUENCE</scope>
</reference>
<dbReference type="GO" id="GO:0005886">
    <property type="term" value="C:plasma membrane"/>
    <property type="evidence" value="ECO:0007669"/>
    <property type="project" value="UniProtKB-SubCell"/>
</dbReference>
<dbReference type="Gene3D" id="1.10.287.130">
    <property type="match status" value="1"/>
</dbReference>
<organism evidence="16">
    <name type="scientific">hydrothermal vent metagenome</name>
    <dbReference type="NCBI Taxonomy" id="652676"/>
    <lineage>
        <taxon>unclassified sequences</taxon>
        <taxon>metagenomes</taxon>
        <taxon>ecological metagenomes</taxon>
    </lineage>
</organism>
<accession>A0A1W1CJB6</accession>
<feature type="domain" description="Histidine kinase" evidence="15">
    <location>
        <begin position="72"/>
        <end position="274"/>
    </location>
</feature>
<keyword evidence="9 16" id="KW-0418">Kinase</keyword>
<dbReference type="Gene3D" id="3.30.565.10">
    <property type="entry name" value="Histidine kinase-like ATPase, C-terminal domain"/>
    <property type="match status" value="1"/>
</dbReference>
<dbReference type="InterPro" id="IPR004358">
    <property type="entry name" value="Sig_transdc_His_kin-like_C"/>
</dbReference>
<evidence type="ECO:0000256" key="13">
    <source>
        <dbReference type="ARBA" id="ARBA00023136"/>
    </source>
</evidence>
<evidence type="ECO:0000256" key="2">
    <source>
        <dbReference type="ARBA" id="ARBA00004651"/>
    </source>
</evidence>
<keyword evidence="5" id="KW-0597">Phosphoprotein</keyword>
<dbReference type="CDD" id="cd00082">
    <property type="entry name" value="HisKA"/>
    <property type="match status" value="1"/>
</dbReference>
<evidence type="ECO:0000256" key="14">
    <source>
        <dbReference type="SAM" id="Phobius"/>
    </source>
</evidence>
<evidence type="ECO:0000256" key="3">
    <source>
        <dbReference type="ARBA" id="ARBA00012438"/>
    </source>
</evidence>
<keyword evidence="6" id="KW-0808">Transferase</keyword>
<evidence type="ECO:0000256" key="12">
    <source>
        <dbReference type="ARBA" id="ARBA00023012"/>
    </source>
</evidence>
<dbReference type="InterPro" id="IPR036097">
    <property type="entry name" value="HisK_dim/P_sf"/>
</dbReference>
<evidence type="ECO:0000256" key="7">
    <source>
        <dbReference type="ARBA" id="ARBA00022692"/>
    </source>
</evidence>
<keyword evidence="7 14" id="KW-0812">Transmembrane</keyword>
<evidence type="ECO:0000313" key="16">
    <source>
        <dbReference type="EMBL" id="SFV65793.1"/>
    </source>
</evidence>
<dbReference type="PROSITE" id="PS50109">
    <property type="entry name" value="HIS_KIN"/>
    <property type="match status" value="1"/>
</dbReference>
<keyword evidence="10" id="KW-0067">ATP-binding</keyword>
<dbReference type="EC" id="2.7.13.3" evidence="3"/>
<dbReference type="InterPro" id="IPR050398">
    <property type="entry name" value="HssS/ArlS-like"/>
</dbReference>
<protein>
    <recommendedName>
        <fullName evidence="3">histidine kinase</fullName>
        <ecNumber evidence="3">2.7.13.3</ecNumber>
    </recommendedName>
</protein>
<dbReference type="Pfam" id="PF00512">
    <property type="entry name" value="HisKA"/>
    <property type="match status" value="1"/>
</dbReference>
<comment type="subcellular location">
    <subcellularLocation>
        <location evidence="2">Cell membrane</location>
        <topology evidence="2">Multi-pass membrane protein</topology>
    </subcellularLocation>
</comment>
<comment type="catalytic activity">
    <reaction evidence="1">
        <text>ATP + protein L-histidine = ADP + protein N-phospho-L-histidine.</text>
        <dbReference type="EC" id="2.7.13.3"/>
    </reaction>
</comment>
<evidence type="ECO:0000256" key="9">
    <source>
        <dbReference type="ARBA" id="ARBA00022777"/>
    </source>
</evidence>
<keyword evidence="13 14" id="KW-0472">Membrane</keyword>
<evidence type="ECO:0000256" key="1">
    <source>
        <dbReference type="ARBA" id="ARBA00000085"/>
    </source>
</evidence>
<evidence type="ECO:0000259" key="15">
    <source>
        <dbReference type="PROSITE" id="PS50109"/>
    </source>
</evidence>
<dbReference type="GO" id="GO:0000155">
    <property type="term" value="F:phosphorelay sensor kinase activity"/>
    <property type="evidence" value="ECO:0007669"/>
    <property type="project" value="InterPro"/>
</dbReference>
<keyword evidence="12" id="KW-0902">Two-component regulatory system</keyword>
<dbReference type="GO" id="GO:0005524">
    <property type="term" value="F:ATP binding"/>
    <property type="evidence" value="ECO:0007669"/>
    <property type="project" value="UniProtKB-KW"/>
</dbReference>
<dbReference type="SMART" id="SM00387">
    <property type="entry name" value="HATPase_c"/>
    <property type="match status" value="1"/>
</dbReference>
<dbReference type="PANTHER" id="PTHR45528">
    <property type="entry name" value="SENSOR HISTIDINE KINASE CPXA"/>
    <property type="match status" value="1"/>
</dbReference>
<dbReference type="AlphaFoldDB" id="A0A1W1CJB6"/>
<dbReference type="InterPro" id="IPR036890">
    <property type="entry name" value="HATPase_C_sf"/>
</dbReference>
<dbReference type="PRINTS" id="PR00344">
    <property type="entry name" value="BCTRLSENSOR"/>
</dbReference>
<evidence type="ECO:0000256" key="5">
    <source>
        <dbReference type="ARBA" id="ARBA00022553"/>
    </source>
</evidence>
<proteinExistence type="predicted"/>
<gene>
    <name evidence="16" type="ORF">MNB_SV-14-774</name>
</gene>
<evidence type="ECO:0000256" key="8">
    <source>
        <dbReference type="ARBA" id="ARBA00022741"/>
    </source>
</evidence>
<dbReference type="SUPFAM" id="SSF47384">
    <property type="entry name" value="Homodimeric domain of signal transducing histidine kinase"/>
    <property type="match status" value="1"/>
</dbReference>
<dbReference type="InterPro" id="IPR003594">
    <property type="entry name" value="HATPase_dom"/>
</dbReference>